<dbReference type="Gene3D" id="3.30.420.40">
    <property type="match status" value="2"/>
</dbReference>
<dbReference type="RefSeq" id="WP_242872082.1">
    <property type="nucleotide sequence ID" value="NZ_LROS01000007.1"/>
</dbReference>
<evidence type="ECO:0000313" key="3">
    <source>
        <dbReference type="Proteomes" id="UP000093954"/>
    </source>
</evidence>
<proteinExistence type="predicted"/>
<evidence type="ECO:0000313" key="2">
    <source>
        <dbReference type="EMBL" id="OBR95897.1"/>
    </source>
</evidence>
<dbReference type="InterPro" id="IPR043129">
    <property type="entry name" value="ATPase_NBD"/>
</dbReference>
<keyword evidence="1" id="KW-0472">Membrane</keyword>
<dbReference type="SUPFAM" id="SSF53067">
    <property type="entry name" value="Actin-like ATPase domain"/>
    <property type="match status" value="1"/>
</dbReference>
<name>A0A1A6B0R7_9CLOT</name>
<comment type="caution">
    <text evidence="2">The sequence shown here is derived from an EMBL/GenBank/DDBJ whole genome shotgun (WGS) entry which is preliminary data.</text>
</comment>
<organism evidence="2 3">
    <name type="scientific">Clostridium ragsdalei P11</name>
    <dbReference type="NCBI Taxonomy" id="1353534"/>
    <lineage>
        <taxon>Bacteria</taxon>
        <taxon>Bacillati</taxon>
        <taxon>Bacillota</taxon>
        <taxon>Clostridia</taxon>
        <taxon>Eubacteriales</taxon>
        <taxon>Clostridiaceae</taxon>
        <taxon>Clostridium</taxon>
    </lineage>
</organism>
<dbReference type="AlphaFoldDB" id="A0A1A6B0R7"/>
<dbReference type="EMBL" id="LROS01000007">
    <property type="protein sequence ID" value="OBR95897.1"/>
    <property type="molecule type" value="Genomic_DNA"/>
</dbReference>
<evidence type="ECO:0008006" key="4">
    <source>
        <dbReference type="Google" id="ProtNLM"/>
    </source>
</evidence>
<keyword evidence="1" id="KW-0812">Transmembrane</keyword>
<evidence type="ECO:0000256" key="1">
    <source>
        <dbReference type="SAM" id="Phobius"/>
    </source>
</evidence>
<accession>A0A1A6B0R7</accession>
<keyword evidence="1" id="KW-1133">Transmembrane helix</keyword>
<dbReference type="PANTHER" id="PTHR32432">
    <property type="entry name" value="CELL DIVISION PROTEIN FTSA-RELATED"/>
    <property type="match status" value="1"/>
</dbReference>
<dbReference type="PATRIC" id="fig|1353534.3.peg.687"/>
<dbReference type="PANTHER" id="PTHR32432:SF3">
    <property type="entry name" value="ETHANOLAMINE UTILIZATION PROTEIN EUTJ"/>
    <property type="match status" value="1"/>
</dbReference>
<feature type="transmembrane region" description="Helical" evidence="1">
    <location>
        <begin position="247"/>
        <end position="269"/>
    </location>
</feature>
<protein>
    <recommendedName>
        <fullName evidence="4">Fimbrial assembly protein (PilN)</fullName>
    </recommendedName>
</protein>
<gene>
    <name evidence="2" type="ORF">CLRAG_06780</name>
</gene>
<dbReference type="Gene3D" id="3.30.1490.300">
    <property type="match status" value="1"/>
</dbReference>
<reference evidence="2 3" key="1">
    <citation type="journal article" date="2012" name="Front. Microbiol.">
        <title>Draft Genome Sequence of the Virulent Strain 01-B526 of the Fish Pathogen Aeromonas salmonicida.</title>
        <authorList>
            <person name="Charette S.J."/>
            <person name="Brochu F."/>
            <person name="Boyle B."/>
            <person name="Filion G."/>
            <person name="Tanaka K.H."/>
            <person name="Derome N."/>
        </authorList>
    </citation>
    <scope>NUCLEOTIDE SEQUENCE [LARGE SCALE GENOMIC DNA]</scope>
    <source>
        <strain evidence="2 3">P11</strain>
    </source>
</reference>
<dbReference type="InterPro" id="IPR050696">
    <property type="entry name" value="FtsA/MreB"/>
</dbReference>
<dbReference type="Proteomes" id="UP000093954">
    <property type="component" value="Unassembled WGS sequence"/>
</dbReference>
<keyword evidence="3" id="KW-1185">Reference proteome</keyword>
<sequence length="412" mass="47451">MNWESIITRIIETPVMNKKELAGFIKNNIEEYFSVNMNEYLYDYEVISLTNKEKMDIMLAVVPRIKLKQVLDFIKYCGLVPQSIGIYPDSVSNLFLDEDYCSIAVIDANVEKTTLTILDKGKIFLYSNILNETEDEDFNDLMRSLDYFFNFYSTRHFGSKIDKIYVLGELYTNSKLCELISTQTSIETNIGFNIKASKLIKKSTVDENIYPDILGDSIPVKNIYNKSIDFLDRFYRKNKKKQFENKLIIHEIELFFLITIIIIGAALIYTKLNLLKYDTWDIDSQIAVLSGVQNDVNKLDKENKAYEDKANYIKKIEGDDFDYIGVLETLRNGLPKGVTIKGITMDKQNINVVFDVNKNTIDAARLIVAINSMNAFEPVELPEVDLNDDVKEVELKLKLLESYKGVNKDGKK</sequence>